<protein>
    <submittedName>
        <fullName evidence="2">Uncharacterized protein</fullName>
    </submittedName>
</protein>
<sequence length="53" mass="6126">MIHNMKGNIAGDKDLAYISNKIGMFRVGINYVACTQYQIPFVYLSFIVMFYIL</sequence>
<dbReference type="AlphaFoldDB" id="A0A0K2SXI4"/>
<name>A0A0K2SXI4_LEPSM</name>
<evidence type="ECO:0000313" key="2">
    <source>
        <dbReference type="EMBL" id="CDW18082.1"/>
    </source>
</evidence>
<keyword evidence="1" id="KW-0472">Membrane</keyword>
<reference evidence="2" key="1">
    <citation type="submission" date="2014-05" db="EMBL/GenBank/DDBJ databases">
        <authorList>
            <person name="Chronopoulou M."/>
        </authorList>
    </citation>
    <scope>NUCLEOTIDE SEQUENCE</scope>
    <source>
        <tissue evidence="2">Whole organism</tissue>
    </source>
</reference>
<keyword evidence="1" id="KW-1133">Transmembrane helix</keyword>
<accession>A0A0K2SXI4</accession>
<dbReference type="EMBL" id="HACA01000721">
    <property type="protein sequence ID" value="CDW18082.1"/>
    <property type="molecule type" value="Transcribed_RNA"/>
</dbReference>
<evidence type="ECO:0000256" key="1">
    <source>
        <dbReference type="SAM" id="Phobius"/>
    </source>
</evidence>
<feature type="transmembrane region" description="Helical" evidence="1">
    <location>
        <begin position="29"/>
        <end position="52"/>
    </location>
</feature>
<keyword evidence="1" id="KW-0812">Transmembrane</keyword>
<organism evidence="2">
    <name type="scientific">Lepeophtheirus salmonis</name>
    <name type="common">Salmon louse</name>
    <name type="synonym">Caligus salmonis</name>
    <dbReference type="NCBI Taxonomy" id="72036"/>
    <lineage>
        <taxon>Eukaryota</taxon>
        <taxon>Metazoa</taxon>
        <taxon>Ecdysozoa</taxon>
        <taxon>Arthropoda</taxon>
        <taxon>Crustacea</taxon>
        <taxon>Multicrustacea</taxon>
        <taxon>Hexanauplia</taxon>
        <taxon>Copepoda</taxon>
        <taxon>Siphonostomatoida</taxon>
        <taxon>Caligidae</taxon>
        <taxon>Lepeophtheirus</taxon>
    </lineage>
</organism>
<proteinExistence type="predicted"/>